<dbReference type="GO" id="GO:0005730">
    <property type="term" value="C:nucleolus"/>
    <property type="evidence" value="ECO:0007669"/>
    <property type="project" value="InterPro"/>
</dbReference>
<keyword evidence="2" id="KW-0539">Nucleus</keyword>
<dbReference type="Pfam" id="PF04931">
    <property type="entry name" value="DNA_pol_phi"/>
    <property type="match status" value="1"/>
</dbReference>
<dbReference type="OrthoDB" id="342531at2759"/>
<feature type="compositionally biased region" description="Acidic residues" evidence="4">
    <location>
        <begin position="686"/>
        <end position="701"/>
    </location>
</feature>
<feature type="coiled-coil region" evidence="3">
    <location>
        <begin position="517"/>
        <end position="544"/>
    </location>
</feature>
<feature type="compositionally biased region" description="Basic and acidic residues" evidence="4">
    <location>
        <begin position="1109"/>
        <end position="1132"/>
    </location>
</feature>
<feature type="region of interest" description="Disordered" evidence="4">
    <location>
        <begin position="1078"/>
        <end position="1132"/>
    </location>
</feature>
<feature type="region of interest" description="Disordered" evidence="4">
    <location>
        <begin position="672"/>
        <end position="729"/>
    </location>
</feature>
<proteinExistence type="predicted"/>
<evidence type="ECO:0000256" key="2">
    <source>
        <dbReference type="ARBA" id="ARBA00023242"/>
    </source>
</evidence>
<protein>
    <submittedName>
        <fullName evidence="6">Myb-binding protein 1A-like protein</fullName>
    </submittedName>
</protein>
<organism evidence="5 6">
    <name type="scientific">Vanessa tameamea</name>
    <name type="common">Kamehameha butterfly</name>
    <dbReference type="NCBI Taxonomy" id="334116"/>
    <lineage>
        <taxon>Eukaryota</taxon>
        <taxon>Metazoa</taxon>
        <taxon>Ecdysozoa</taxon>
        <taxon>Arthropoda</taxon>
        <taxon>Hexapoda</taxon>
        <taxon>Insecta</taxon>
        <taxon>Pterygota</taxon>
        <taxon>Neoptera</taxon>
        <taxon>Endopterygota</taxon>
        <taxon>Lepidoptera</taxon>
        <taxon>Glossata</taxon>
        <taxon>Ditrysia</taxon>
        <taxon>Papilionoidea</taxon>
        <taxon>Nymphalidae</taxon>
        <taxon>Nymphalinae</taxon>
        <taxon>Vanessa</taxon>
    </lineage>
</organism>
<dbReference type="OMA" id="LQTGHFW"/>
<dbReference type="InterPro" id="IPR007015">
    <property type="entry name" value="DNA_pol_V/MYBBP1A"/>
</dbReference>
<feature type="compositionally biased region" description="Basic and acidic residues" evidence="4">
    <location>
        <begin position="702"/>
        <end position="712"/>
    </location>
</feature>
<evidence type="ECO:0000256" key="1">
    <source>
        <dbReference type="ARBA" id="ARBA00004123"/>
    </source>
</evidence>
<keyword evidence="5" id="KW-1185">Reference proteome</keyword>
<dbReference type="GeneID" id="113395518"/>
<comment type="subcellular location">
    <subcellularLocation>
        <location evidence="1">Nucleus</location>
    </subcellularLocation>
</comment>
<sequence length="1132" mass="129329">MKDESVVEKTQKEITASLLDAFDLLKSTKDDVKVLGGIKIITRLAENKNEKDIQYVLKRLVRSMGANIIDMRLGYCATLVSLIHQFEEINVQQLLDLVKKELHANGSSKSEVGDVALGQILVCGALFRSGLMLKSTPEEQKEILQLLQVAGNKKSYLSTTASIILLEFVDKLDEDQFSSIVWTNIKQDYKKDIKEHTLDSLYFLLVISKKFPEKVKLRKLIGMPEILHEDNISDICEKIMTGVDLNSINHPIYKEIATQISKSSHLMSFWNKIDSHLVKHNRNRELVSLNILNIILLNIQDNVAMIPDLITDNFFKLFMDWFKGLQTASKIRNKRDNEDDHKIVIKKEKEVLTSLSKALKLPGVDSNLRVATLKKLLFGPGEINFTEITGSTVIKSTIADLDIDGLKKLAGLLKKVLMNTSKKFIKENVERNWYNNERVKAAEIISFIVSHDAMKQDTAFKINHMQLLMCFGFFKISGDQNIAVSSELAGSIKTCFYRCFTSRFSNVDDLVLVLSSLTTFTSNIMNKEQVREKLEKQFSKENIECWEMLTGICKKIEQNDAKSKIDKVFLILLYQLGLFLFSEPSHVNIARSSITELKSCYEHYKKGKKKKTGKNKETIDEDEPEWMEVLIEVLLSILSIESSVLRSVVQCVFRLLWEDLTPTSMNQIISVLDPESEANPLRHDSESEDEEGDDENSDESDKESNDENKDTNETDMSDGSDIEEEDEEMKIPDQLRLAVQKALGTAAAPDTDAESIDADMISEGEGKKLDEALAEAFKQFHQGKNIKTKKDRKNKKALSDFRIRVLDLIDIYLEKDPAMDICLGMIAPLSRCLEFCMQDNQFKELENRVRKTIKNFPKIKKFSTAHDISVEILGDFLKSIIEKGDRSHFMYQALGDIITYFSIFIIHCSQKIPIKASKSSKKQNGKSPIIEIFEEAVENYFQNRNCLLPIIFFHNVLQTEWDGKYNLLPIIIKNIFNVNVRQFRRNEGLNLVIGFYQALNRLKPTSEQITTQINKIEKSFNSTFSESIKSENKIEVTSNFVATLKKLINIMRMFHENCKIPSNTNFKTLLDDLGSLKGIVKNPNKNETTKKQNGVKKTKKNKKNKRKREQSNGDHHQSEPEAKKTKDSSDIE</sequence>
<gene>
    <name evidence="6" type="primary">LOC113395518</name>
</gene>
<dbReference type="AlphaFoldDB" id="A0A8B8HVK9"/>
<dbReference type="GO" id="GO:0043565">
    <property type="term" value="F:sequence-specific DNA binding"/>
    <property type="evidence" value="ECO:0007669"/>
    <property type="project" value="TreeGrafter"/>
</dbReference>
<reference evidence="6" key="1">
    <citation type="submission" date="2025-08" db="UniProtKB">
        <authorList>
            <consortium name="RefSeq"/>
        </authorList>
    </citation>
    <scope>IDENTIFICATION</scope>
    <source>
        <tissue evidence="6">Whole body</tissue>
    </source>
</reference>
<dbReference type="PANTHER" id="PTHR13213">
    <property type="entry name" value="MYB-BINDING PROTEIN 1A FAMILY MEMBER"/>
    <property type="match status" value="1"/>
</dbReference>
<dbReference type="GO" id="GO:0003723">
    <property type="term" value="F:RNA binding"/>
    <property type="evidence" value="ECO:0007669"/>
    <property type="project" value="TreeGrafter"/>
</dbReference>
<name>A0A8B8HVK9_VANTA</name>
<evidence type="ECO:0000256" key="3">
    <source>
        <dbReference type="SAM" id="Coils"/>
    </source>
</evidence>
<feature type="compositionally biased region" description="Basic residues" evidence="4">
    <location>
        <begin position="1093"/>
        <end position="1108"/>
    </location>
</feature>
<feature type="compositionally biased region" description="Acidic residues" evidence="4">
    <location>
        <begin position="713"/>
        <end position="728"/>
    </location>
</feature>
<evidence type="ECO:0000256" key="4">
    <source>
        <dbReference type="SAM" id="MobiDB-lite"/>
    </source>
</evidence>
<dbReference type="GO" id="GO:0003714">
    <property type="term" value="F:transcription corepressor activity"/>
    <property type="evidence" value="ECO:0007669"/>
    <property type="project" value="TreeGrafter"/>
</dbReference>
<evidence type="ECO:0000313" key="5">
    <source>
        <dbReference type="Proteomes" id="UP001652626"/>
    </source>
</evidence>
<keyword evidence="3" id="KW-0175">Coiled coil</keyword>
<accession>A0A8B8HVK9</accession>
<dbReference type="Proteomes" id="UP001652626">
    <property type="component" value="Chromosome 21"/>
</dbReference>
<dbReference type="PANTHER" id="PTHR13213:SF2">
    <property type="entry name" value="MYB-BINDING PROTEIN 1A"/>
    <property type="match status" value="1"/>
</dbReference>
<evidence type="ECO:0000313" key="6">
    <source>
        <dbReference type="RefSeq" id="XP_026488898.2"/>
    </source>
</evidence>
<dbReference type="RefSeq" id="XP_026488898.2">
    <property type="nucleotide sequence ID" value="XM_026633113.2"/>
</dbReference>